<comment type="caution">
    <text evidence="3">The sequence shown here is derived from an EMBL/GenBank/DDBJ whole genome shotgun (WGS) entry which is preliminary data.</text>
</comment>
<protein>
    <submittedName>
        <fullName evidence="3">MCM3 protein</fullName>
    </submittedName>
</protein>
<keyword evidence="2" id="KW-1133">Transmembrane helix</keyword>
<feature type="compositionally biased region" description="Low complexity" evidence="1">
    <location>
        <begin position="593"/>
        <end position="604"/>
    </location>
</feature>
<keyword evidence="4" id="KW-1185">Reference proteome</keyword>
<dbReference type="Proteomes" id="UP000604046">
    <property type="component" value="Unassembled WGS sequence"/>
</dbReference>
<dbReference type="OrthoDB" id="430810at2759"/>
<evidence type="ECO:0000256" key="2">
    <source>
        <dbReference type="SAM" id="Phobius"/>
    </source>
</evidence>
<evidence type="ECO:0000313" key="3">
    <source>
        <dbReference type="EMBL" id="CAE7357029.1"/>
    </source>
</evidence>
<feature type="transmembrane region" description="Helical" evidence="2">
    <location>
        <begin position="83"/>
        <end position="100"/>
    </location>
</feature>
<feature type="transmembrane region" description="Helical" evidence="2">
    <location>
        <begin position="189"/>
        <end position="209"/>
    </location>
</feature>
<feature type="transmembrane region" description="Helical" evidence="2">
    <location>
        <begin position="112"/>
        <end position="136"/>
    </location>
</feature>
<feature type="compositionally biased region" description="Basic and acidic residues" evidence="1">
    <location>
        <begin position="478"/>
        <end position="487"/>
    </location>
</feature>
<accession>A0A812PBB2</accession>
<reference evidence="3" key="1">
    <citation type="submission" date="2021-02" db="EMBL/GenBank/DDBJ databases">
        <authorList>
            <person name="Dougan E. K."/>
            <person name="Rhodes N."/>
            <person name="Thang M."/>
            <person name="Chan C."/>
        </authorList>
    </citation>
    <scope>NUCLEOTIDE SEQUENCE</scope>
</reference>
<name>A0A812PBB2_9DINO</name>
<sequence length="636" mass="70203">MTHRGPKWVNHMLPLQSICIHLVDFNSTEDVFEHRCKREMAKALVLKRCAPYMILICLASFFCGFTALLFMPECWRAVIELDYLAMACNVIGASFLYRHLLSGGGALKVADWQLALAFYLPWAFATFLQIATFSCGAEARDGYYSTRVVYFCYRALLSIALMCPWQCAIGELVCSGLVAFDVQSSDARAVMMTIELVFLYLVFTGVCFFGQQLIEWGFDNAAKAEEALSALVEARQGLIEKLCDAEVELSGDFRMLESSSSWSDFVGISPANFDGTFLDVVADDDRERVLNFLLNSSQDGSNSCIQATLNGANDFIDVRIYHAAQSGRSDACRHRLAVLNLTNIEPALAKTMSGSEAEASEPLRFGSDCDDIFHPMNNMPATVRGADISESEMDTLICSESVTGRSQSQVTDNATLRSRSTLTHRARLTSKFTRTQGTQTDAHCTHHQTVASSDVACQTVGIARPPAMRETGNTGSLPRERSRSDRKARTHRKLAFTGEVVKKRKLILASTCQLLMLEAAKRMNVRGVGCCAYHVIMAYIFKSLKSMMASECRELAFNSDWQCAVCHALHSFEEDDQDMDGKYWCDVCGSTEAPAPSDTDPPSSRADEAMSDGPPSSLASDMPPEEEPSEPSNFLS</sequence>
<evidence type="ECO:0000256" key="1">
    <source>
        <dbReference type="SAM" id="MobiDB-lite"/>
    </source>
</evidence>
<dbReference type="EMBL" id="CAJNDS010002163">
    <property type="protein sequence ID" value="CAE7357029.1"/>
    <property type="molecule type" value="Genomic_DNA"/>
</dbReference>
<feature type="region of interest" description="Disordered" evidence="1">
    <location>
        <begin position="466"/>
        <end position="490"/>
    </location>
</feature>
<keyword evidence="2" id="KW-0472">Membrane</keyword>
<keyword evidence="2" id="KW-0812">Transmembrane</keyword>
<feature type="region of interest" description="Disordered" evidence="1">
    <location>
        <begin position="593"/>
        <end position="636"/>
    </location>
</feature>
<evidence type="ECO:0000313" key="4">
    <source>
        <dbReference type="Proteomes" id="UP000604046"/>
    </source>
</evidence>
<dbReference type="AlphaFoldDB" id="A0A812PBB2"/>
<proteinExistence type="predicted"/>
<gene>
    <name evidence="3" type="primary">MCM3</name>
    <name evidence="3" type="ORF">SNAT2548_LOCUS19032</name>
</gene>
<feature type="transmembrane region" description="Helical" evidence="2">
    <location>
        <begin position="50"/>
        <end position="71"/>
    </location>
</feature>
<organism evidence="3 4">
    <name type="scientific">Symbiodinium natans</name>
    <dbReference type="NCBI Taxonomy" id="878477"/>
    <lineage>
        <taxon>Eukaryota</taxon>
        <taxon>Sar</taxon>
        <taxon>Alveolata</taxon>
        <taxon>Dinophyceae</taxon>
        <taxon>Suessiales</taxon>
        <taxon>Symbiodiniaceae</taxon>
        <taxon>Symbiodinium</taxon>
    </lineage>
</organism>